<dbReference type="SUPFAM" id="SSF50965">
    <property type="entry name" value="Galactose oxidase, central domain"/>
    <property type="match status" value="1"/>
</dbReference>
<keyword evidence="3" id="KW-0812">Transmembrane</keyword>
<dbReference type="PANTHER" id="PTHR46228:SF2">
    <property type="entry name" value="KELCH REPEAT PROTEIN (AFU_ORTHOLOGUE AFUA_4G14350)"/>
    <property type="match status" value="1"/>
</dbReference>
<keyword evidence="1" id="KW-0880">Kelch repeat</keyword>
<dbReference type="CDD" id="cd12087">
    <property type="entry name" value="TM_EGFR-like"/>
    <property type="match status" value="1"/>
</dbReference>
<keyword evidence="2" id="KW-0677">Repeat</keyword>
<proteinExistence type="predicted"/>
<evidence type="ECO:0000256" key="3">
    <source>
        <dbReference type="SAM" id="Phobius"/>
    </source>
</evidence>
<reference evidence="4 5" key="1">
    <citation type="journal article" date="2012" name="Eukaryot. Cell">
        <title>Genome sequence of the fungus Glarea lozoyensis: the first genome sequence of a species from the Helotiaceae family.</title>
        <authorList>
            <person name="Youssar L."/>
            <person name="Gruening B.A."/>
            <person name="Erxleben A."/>
            <person name="Guenther S."/>
            <person name="Huettel W."/>
        </authorList>
    </citation>
    <scope>NUCLEOTIDE SEQUENCE [LARGE SCALE GENOMIC DNA]</scope>
    <source>
        <strain evidence="5">ATCC 74030 / MF5533</strain>
    </source>
</reference>
<dbReference type="OrthoDB" id="10251809at2759"/>
<accession>H0EVV2</accession>
<gene>
    <name evidence="4" type="ORF">M7I_6909</name>
</gene>
<evidence type="ECO:0000256" key="2">
    <source>
        <dbReference type="ARBA" id="ARBA00022737"/>
    </source>
</evidence>
<organism evidence="4 5">
    <name type="scientific">Glarea lozoyensis (strain ATCC 74030 / MF5533)</name>
    <dbReference type="NCBI Taxonomy" id="1104152"/>
    <lineage>
        <taxon>Eukaryota</taxon>
        <taxon>Fungi</taxon>
        <taxon>Dikarya</taxon>
        <taxon>Ascomycota</taxon>
        <taxon>Pezizomycotina</taxon>
        <taxon>Leotiomycetes</taxon>
        <taxon>Helotiales</taxon>
        <taxon>Helotiaceae</taxon>
        <taxon>Glarea</taxon>
    </lineage>
</organism>
<evidence type="ECO:0000256" key="1">
    <source>
        <dbReference type="ARBA" id="ARBA00022441"/>
    </source>
</evidence>
<protein>
    <submittedName>
        <fullName evidence="4">Putative RING finger protein B</fullName>
    </submittedName>
</protein>
<dbReference type="AlphaFoldDB" id="H0EVV2"/>
<dbReference type="EMBL" id="AGUE01000198">
    <property type="protein sequence ID" value="EHK97351.1"/>
    <property type="molecule type" value="Genomic_DNA"/>
</dbReference>
<keyword evidence="5" id="KW-1185">Reference proteome</keyword>
<keyword evidence="3" id="KW-0472">Membrane</keyword>
<name>H0EVV2_GLAL7</name>
<dbReference type="PANTHER" id="PTHR46228">
    <property type="entry name" value="KELCH DOMAIN-CONTAINING PROTEIN"/>
    <property type="match status" value="1"/>
</dbReference>
<dbReference type="HOGENOM" id="CLU_012508_1_2_1"/>
<dbReference type="InterPro" id="IPR011043">
    <property type="entry name" value="Gal_Oxase/kelch_b-propeller"/>
</dbReference>
<comment type="caution">
    <text evidence="4">The sequence shown here is derived from an EMBL/GenBank/DDBJ whole genome shotgun (WGS) entry which is preliminary data.</text>
</comment>
<dbReference type="Proteomes" id="UP000005446">
    <property type="component" value="Unassembled WGS sequence"/>
</dbReference>
<dbReference type="InterPro" id="IPR015915">
    <property type="entry name" value="Kelch-typ_b-propeller"/>
</dbReference>
<feature type="transmembrane region" description="Helical" evidence="3">
    <location>
        <begin position="457"/>
        <end position="481"/>
    </location>
</feature>
<dbReference type="Gene3D" id="2.120.10.80">
    <property type="entry name" value="Kelch-type beta propeller"/>
    <property type="match status" value="1"/>
</dbReference>
<keyword evidence="3" id="KW-1133">Transmembrane helix</keyword>
<dbReference type="InParanoid" id="H0EVV2"/>
<evidence type="ECO:0000313" key="4">
    <source>
        <dbReference type="EMBL" id="EHK97351.1"/>
    </source>
</evidence>
<sequence length="573" mass="61767">MAAGWQANQRNSTLCYWDSPRGYQWWTPGLADGTYGTVVNDGNPLGLVYLLNFSTPFNTTGTFNLSDAFTTISKAPGGGNANNIGPLYYDGAMFANDGEWITYGGLLKNTDAYKPQPADAIAAYQKYQYGLRSASKGEIFYQPASKNESQRAVYESDTLIGVDMTRQGQETWTNDTLPTTVPGRAGAELVWVPVSTQGVLIAIGGVINPSFALNNNKVNASEADESSKISPTFMKTVSVYDIEKKIWYEQNTTGTAPGALTQGCTVLASTQDGSSHNIYWYGGYDGLNPKSPFSDDVWVLSIPTFTWVKVKSGTSTHGRAGHKCTKPYPDQMIVVGGYADYGAAVPKCLEGGVLQIFNLSSTLWMDTYSPENWSNYSVPASVIAAIGGTSTGGSTQTAPATIGFSNTSMTALFGTKYNTTKIKQWYPYALQTVEANHTTPLPSAVPKPGSGGGTPSYLAPVLGVVLGLIFISLLVLAFVLWRKRRYFKANGTQTQSEAGTMDNNRWIANWLRGQPAVPANEKAPTVTTDETPMTPAEEEERAYTVPHPVAAEMAGVPIAEMAVITHGTSLYYM</sequence>
<evidence type="ECO:0000313" key="5">
    <source>
        <dbReference type="Proteomes" id="UP000005446"/>
    </source>
</evidence>